<dbReference type="NCBIfam" id="TIGR01784">
    <property type="entry name" value="T_den_put_tspse"/>
    <property type="match status" value="1"/>
</dbReference>
<reference evidence="2 3" key="1">
    <citation type="submission" date="2020-02" db="EMBL/GenBank/DDBJ databases">
        <title>Genome sequences of Thiorhodococcus mannitoliphagus and Thiorhodococcus minor, purple sulfur photosynthetic bacteria in the gammaproteobacterial family, Chromatiaceae.</title>
        <authorList>
            <person name="Aviles F.A."/>
            <person name="Meyer T.E."/>
            <person name="Kyndt J.A."/>
        </authorList>
    </citation>
    <scope>NUCLEOTIDE SEQUENCE [LARGE SCALE GENOMIC DNA]</scope>
    <source>
        <strain evidence="2 3">DSM 11518</strain>
    </source>
</reference>
<evidence type="ECO:0000256" key="1">
    <source>
        <dbReference type="SAM" id="MobiDB-lite"/>
    </source>
</evidence>
<evidence type="ECO:0000313" key="2">
    <source>
        <dbReference type="EMBL" id="NEV61797.1"/>
    </source>
</evidence>
<evidence type="ECO:0000313" key="3">
    <source>
        <dbReference type="Proteomes" id="UP000483379"/>
    </source>
</evidence>
<accession>A0A6M0JZN4</accession>
<dbReference type="EMBL" id="JAAIJQ010000017">
    <property type="protein sequence ID" value="NEV61797.1"/>
    <property type="molecule type" value="Genomic_DNA"/>
</dbReference>
<organism evidence="2 3">
    <name type="scientific">Thiorhodococcus minor</name>
    <dbReference type="NCBI Taxonomy" id="57489"/>
    <lineage>
        <taxon>Bacteria</taxon>
        <taxon>Pseudomonadati</taxon>
        <taxon>Pseudomonadota</taxon>
        <taxon>Gammaproteobacteria</taxon>
        <taxon>Chromatiales</taxon>
        <taxon>Chromatiaceae</taxon>
        <taxon>Thiorhodococcus</taxon>
    </lineage>
</organism>
<name>A0A6M0JZN4_9GAMM</name>
<dbReference type="InterPro" id="IPR010106">
    <property type="entry name" value="RpnA"/>
</dbReference>
<dbReference type="Pfam" id="PF12784">
    <property type="entry name" value="PDDEXK_2"/>
    <property type="match status" value="1"/>
</dbReference>
<sequence>MHRPIDPKVDCVFKTLFGSEDHSDLLINLLNALLGEELPAPVTSVEIVNPYNERETLDDKLTIVDVKARDAARRLFQVEIQLLTFPDLAARILYAWADLYSQQLQSGQDYCELQPAYVIWILDQTLLAERPEYAHRFTLRDERGRPLLDHGSIRLFELSKFAIETVETDAERWLKFLQEGERLDPDQLPDWMQSPIMRHAMSTLSRFSEKERDYHRYQSRQDALRQQRAIQRALEEARGAVQAERQAKEAERRAKEAERQAKEDALTEVARLRALLKQRDEQ</sequence>
<feature type="compositionally biased region" description="Basic and acidic residues" evidence="1">
    <location>
        <begin position="245"/>
        <end position="264"/>
    </location>
</feature>
<proteinExistence type="predicted"/>
<gene>
    <name evidence="2" type="ORF">G3446_07820</name>
</gene>
<protein>
    <submittedName>
        <fullName evidence="2">Rpn family recombination-promoting nuclease/putative transposase</fullName>
    </submittedName>
</protein>
<dbReference type="RefSeq" id="WP_164452268.1">
    <property type="nucleotide sequence ID" value="NZ_JAAIJQ010000017.1"/>
</dbReference>
<keyword evidence="3" id="KW-1185">Reference proteome</keyword>
<comment type="caution">
    <text evidence="2">The sequence shown here is derived from an EMBL/GenBank/DDBJ whole genome shotgun (WGS) entry which is preliminary data.</text>
</comment>
<feature type="region of interest" description="Disordered" evidence="1">
    <location>
        <begin position="239"/>
        <end position="264"/>
    </location>
</feature>
<dbReference type="PANTHER" id="PTHR41317:SF1">
    <property type="entry name" value="PD-(D_E)XK NUCLEASE FAMILY TRANSPOSASE"/>
    <property type="match status" value="1"/>
</dbReference>
<dbReference type="AlphaFoldDB" id="A0A6M0JZN4"/>
<dbReference type="PANTHER" id="PTHR41317">
    <property type="entry name" value="PD-(D_E)XK NUCLEASE FAMILY TRANSPOSASE"/>
    <property type="match status" value="1"/>
</dbReference>
<dbReference type="Proteomes" id="UP000483379">
    <property type="component" value="Unassembled WGS sequence"/>
</dbReference>